<feature type="region of interest" description="Disordered" evidence="1">
    <location>
        <begin position="229"/>
        <end position="253"/>
    </location>
</feature>
<keyword evidence="3" id="KW-1185">Reference proteome</keyword>
<feature type="region of interest" description="Disordered" evidence="1">
    <location>
        <begin position="16"/>
        <end position="40"/>
    </location>
</feature>
<sequence length="392" mass="42646">MHSPALSPIVLAPSASRCHRDAPRLPSRPSATAPASPPPLAPRTFTFGYSPRSHPSASASSLHRGAYRSTLPARLLSSLLAFHPMDVASADSFCAPRLLLCTHHPLRSANRFTVSPLCPLSLRLPPHSIATSAALLYPLAFSTLLSPRVPFEPSRVRLLCSASRSCASLLRLHRRRGSPLLFPPLVPRSPARSIETSRLTLHRSVTRCLSPGSIRPDASRRWTRSFYLAPSTSPSSPRGSSRTFSYSPLSPPASSSLRITTTSLFTFRSPLYCSRLPALSLPARHSGSSRFTLSLSLLDLSRSPSSSKTLPRLSPSPISLSLLLSSRSIGNVSRPSLPPLSSLALSNLAFHCETSRLLLPLFLPLFFRFHREPLLGLLLLALLRIYSMCGVY</sequence>
<feature type="compositionally biased region" description="Low complexity" evidence="1">
    <location>
        <begin position="230"/>
        <end position="253"/>
    </location>
</feature>
<gene>
    <name evidence="2" type="ORF">C7M84_016555</name>
</gene>
<reference evidence="2 3" key="2">
    <citation type="submission" date="2019-01" db="EMBL/GenBank/DDBJ databases">
        <title>The decoding of complex shrimp genome reveals the adaptation for benthos swimmer, frequently molting mechanism and breeding impact on genome.</title>
        <authorList>
            <person name="Sun Y."/>
            <person name="Gao Y."/>
            <person name="Yu Y."/>
        </authorList>
    </citation>
    <scope>NUCLEOTIDE SEQUENCE [LARGE SCALE GENOMIC DNA]</scope>
    <source>
        <tissue evidence="2">Muscle</tissue>
    </source>
</reference>
<protein>
    <submittedName>
        <fullName evidence="2">Uncharacterized protein</fullName>
    </submittedName>
</protein>
<proteinExistence type="predicted"/>
<dbReference type="EMBL" id="QCYY01003082">
    <property type="protein sequence ID" value="ROT65476.1"/>
    <property type="molecule type" value="Genomic_DNA"/>
</dbReference>
<dbReference type="Proteomes" id="UP000283509">
    <property type="component" value="Unassembled WGS sequence"/>
</dbReference>
<reference evidence="2 3" key="1">
    <citation type="submission" date="2018-04" db="EMBL/GenBank/DDBJ databases">
        <authorList>
            <person name="Zhang X."/>
            <person name="Yuan J."/>
            <person name="Li F."/>
            <person name="Xiang J."/>
        </authorList>
    </citation>
    <scope>NUCLEOTIDE SEQUENCE [LARGE SCALE GENOMIC DNA]</scope>
    <source>
        <tissue evidence="2">Muscle</tissue>
    </source>
</reference>
<evidence type="ECO:0000256" key="1">
    <source>
        <dbReference type="SAM" id="MobiDB-lite"/>
    </source>
</evidence>
<name>A0A423SMN0_PENVA</name>
<evidence type="ECO:0000313" key="2">
    <source>
        <dbReference type="EMBL" id="ROT65476.1"/>
    </source>
</evidence>
<evidence type="ECO:0000313" key="3">
    <source>
        <dbReference type="Proteomes" id="UP000283509"/>
    </source>
</evidence>
<comment type="caution">
    <text evidence="2">The sequence shown here is derived from an EMBL/GenBank/DDBJ whole genome shotgun (WGS) entry which is preliminary data.</text>
</comment>
<accession>A0A423SMN0</accession>
<dbReference type="AlphaFoldDB" id="A0A423SMN0"/>
<feature type="compositionally biased region" description="Low complexity" evidence="1">
    <location>
        <begin position="24"/>
        <end position="34"/>
    </location>
</feature>
<organism evidence="2 3">
    <name type="scientific">Penaeus vannamei</name>
    <name type="common">Whiteleg shrimp</name>
    <name type="synonym">Litopenaeus vannamei</name>
    <dbReference type="NCBI Taxonomy" id="6689"/>
    <lineage>
        <taxon>Eukaryota</taxon>
        <taxon>Metazoa</taxon>
        <taxon>Ecdysozoa</taxon>
        <taxon>Arthropoda</taxon>
        <taxon>Crustacea</taxon>
        <taxon>Multicrustacea</taxon>
        <taxon>Malacostraca</taxon>
        <taxon>Eumalacostraca</taxon>
        <taxon>Eucarida</taxon>
        <taxon>Decapoda</taxon>
        <taxon>Dendrobranchiata</taxon>
        <taxon>Penaeoidea</taxon>
        <taxon>Penaeidae</taxon>
        <taxon>Penaeus</taxon>
    </lineage>
</organism>